<dbReference type="GO" id="GO:0005764">
    <property type="term" value="C:lysosome"/>
    <property type="evidence" value="ECO:0007669"/>
    <property type="project" value="TreeGrafter"/>
</dbReference>
<dbReference type="Gene3D" id="2.60.40.1180">
    <property type="entry name" value="Golgi alpha-mannosidase II"/>
    <property type="match status" value="1"/>
</dbReference>
<sequence length="495" mass="57486">MGIKVKEWKELTDYRTPEWMRKAKFGIYTHWGVYSVPAFGPNVSWYPYKMYQEGTDQFAYHCKHFGHPSKTGYKDLIPMFTGEKFDAAEWAELFKRAGAKFAGPVAEHHDGFSMWDSRVNEWNAAAMGPKRDVVGELEKAVREQGMYFMTAFHHAENWKFYPHWVKEYDTSDPRYAGLYGEAHNMDWGSDKRYIPEPIRWSNTMDGAIDRQWMAQDLPSAAFHEKWFIKLKEVIDAYRPDYIWFDFGLAFINDFYQRKFLTYYRDMAEKNGQETAVSYKWNHLPVGTGLIDLEQGRFAEATYHDWITDTTVDAGEAWGYMQDAEYKSAKSLIHYLLDNVSKNGYLLLNVGPKPDGTIPEEARKILLEMGEWLEENGEAVYDTTPWRTAEEGPTKMTGSGAFCEMDEVEYTPRDIRYTMRDEYIYASALGKIGDETALHHILPMVYKEEIESITVLGDGRPLTWTAKDDVLLIDTANVRKNNIATVLKIKRKNIYG</sequence>
<organism evidence="7 8">
    <name type="scientific">Blautia producta</name>
    <dbReference type="NCBI Taxonomy" id="33035"/>
    <lineage>
        <taxon>Bacteria</taxon>
        <taxon>Bacillati</taxon>
        <taxon>Bacillota</taxon>
        <taxon>Clostridia</taxon>
        <taxon>Lachnospirales</taxon>
        <taxon>Lachnospiraceae</taxon>
        <taxon>Blautia</taxon>
    </lineage>
</organism>
<dbReference type="SUPFAM" id="SSF51445">
    <property type="entry name" value="(Trans)glycosidases"/>
    <property type="match status" value="1"/>
</dbReference>
<keyword evidence="3" id="KW-0732">Signal</keyword>
<accession>A0A4P6LXP6</accession>
<dbReference type="Proteomes" id="UP000289794">
    <property type="component" value="Chromosome"/>
</dbReference>
<dbReference type="InterPro" id="IPR057739">
    <property type="entry name" value="Glyco_hydro_29_N"/>
</dbReference>
<reference evidence="7 8" key="1">
    <citation type="submission" date="2019-01" db="EMBL/GenBank/DDBJ databases">
        <title>PMF-metabolizing Aryl O-demethylase.</title>
        <authorList>
            <person name="Kim M."/>
        </authorList>
    </citation>
    <scope>NUCLEOTIDE SEQUENCE [LARGE SCALE GENOMIC DNA]</scope>
    <source>
        <strain evidence="7 8">PMF1</strain>
    </source>
</reference>
<evidence type="ECO:0000256" key="2">
    <source>
        <dbReference type="ARBA" id="ARBA00012662"/>
    </source>
</evidence>
<dbReference type="InterPro" id="IPR017853">
    <property type="entry name" value="GH"/>
</dbReference>
<protein>
    <recommendedName>
        <fullName evidence="2">alpha-L-fucosidase</fullName>
        <ecNumber evidence="2">3.2.1.51</ecNumber>
    </recommendedName>
</protein>
<dbReference type="PANTHER" id="PTHR10030">
    <property type="entry name" value="ALPHA-L-FUCOSIDASE"/>
    <property type="match status" value="1"/>
</dbReference>
<dbReference type="EC" id="3.2.1.51" evidence="2"/>
<evidence type="ECO:0000256" key="4">
    <source>
        <dbReference type="ARBA" id="ARBA00022801"/>
    </source>
</evidence>
<gene>
    <name evidence="7" type="ORF">PMF13cell1_02463</name>
</gene>
<dbReference type="EMBL" id="CP035945">
    <property type="protein sequence ID" value="QBE96916.1"/>
    <property type="molecule type" value="Genomic_DNA"/>
</dbReference>
<evidence type="ECO:0000313" key="7">
    <source>
        <dbReference type="EMBL" id="QBE96916.1"/>
    </source>
</evidence>
<dbReference type="PANTHER" id="PTHR10030:SF37">
    <property type="entry name" value="ALPHA-L-FUCOSIDASE-RELATED"/>
    <property type="match status" value="1"/>
</dbReference>
<evidence type="ECO:0000313" key="8">
    <source>
        <dbReference type="Proteomes" id="UP000289794"/>
    </source>
</evidence>
<dbReference type="InterPro" id="IPR000933">
    <property type="entry name" value="Glyco_hydro_29"/>
</dbReference>
<evidence type="ECO:0000256" key="1">
    <source>
        <dbReference type="ARBA" id="ARBA00007951"/>
    </source>
</evidence>
<evidence type="ECO:0000259" key="6">
    <source>
        <dbReference type="Pfam" id="PF01120"/>
    </source>
</evidence>
<proteinExistence type="inferred from homology"/>
<name>A0A4P6LXP6_9FIRM</name>
<dbReference type="KEGG" id="bpro:PMF13cell1_02463"/>
<dbReference type="Gene3D" id="3.20.20.80">
    <property type="entry name" value="Glycosidases"/>
    <property type="match status" value="1"/>
</dbReference>
<dbReference type="InterPro" id="IPR013780">
    <property type="entry name" value="Glyco_hydro_b"/>
</dbReference>
<dbReference type="Pfam" id="PF01120">
    <property type="entry name" value="Alpha_L_fucos"/>
    <property type="match status" value="1"/>
</dbReference>
<feature type="domain" description="Glycoside hydrolase family 29 N-terminal" evidence="6">
    <location>
        <begin position="6"/>
        <end position="377"/>
    </location>
</feature>
<keyword evidence="4" id="KW-0378">Hydrolase</keyword>
<keyword evidence="5" id="KW-0326">Glycosidase</keyword>
<evidence type="ECO:0000256" key="5">
    <source>
        <dbReference type="ARBA" id="ARBA00023295"/>
    </source>
</evidence>
<dbReference type="GO" id="GO:0006004">
    <property type="term" value="P:fucose metabolic process"/>
    <property type="evidence" value="ECO:0007669"/>
    <property type="project" value="TreeGrafter"/>
</dbReference>
<evidence type="ECO:0000256" key="3">
    <source>
        <dbReference type="ARBA" id="ARBA00022729"/>
    </source>
</evidence>
<dbReference type="GO" id="GO:0016139">
    <property type="term" value="P:glycoside catabolic process"/>
    <property type="evidence" value="ECO:0007669"/>
    <property type="project" value="TreeGrafter"/>
</dbReference>
<comment type="similarity">
    <text evidence="1">Belongs to the glycosyl hydrolase 29 family.</text>
</comment>
<dbReference type="GO" id="GO:0004560">
    <property type="term" value="F:alpha-L-fucosidase activity"/>
    <property type="evidence" value="ECO:0007669"/>
    <property type="project" value="InterPro"/>
</dbReference>
<dbReference type="AlphaFoldDB" id="A0A4P6LXP6"/>
<dbReference type="RefSeq" id="WP_130180891.1">
    <property type="nucleotide sequence ID" value="NZ_CP035945.1"/>
</dbReference>
<dbReference type="SMART" id="SM00812">
    <property type="entry name" value="Alpha_L_fucos"/>
    <property type="match status" value="1"/>
</dbReference>